<accession>A0A0B6F1Q7</accession>
<gene>
    <name evidence="1" type="ORF">CSING_02085</name>
</gene>
<organism evidence="1 2">
    <name type="scientific">Corynebacterium singulare</name>
    <dbReference type="NCBI Taxonomy" id="161899"/>
    <lineage>
        <taxon>Bacteria</taxon>
        <taxon>Bacillati</taxon>
        <taxon>Actinomycetota</taxon>
        <taxon>Actinomycetes</taxon>
        <taxon>Mycobacteriales</taxon>
        <taxon>Corynebacteriaceae</taxon>
        <taxon>Corynebacterium</taxon>
    </lineage>
</organism>
<proteinExistence type="predicted"/>
<dbReference type="KEGG" id="csx:CSING_02085"/>
<sequence>MRGCGIDWGGKEIIQHEHIRGVEFLEELHPLNVTVFEHC</sequence>
<protein>
    <submittedName>
        <fullName evidence="1">Uncharacterized protein</fullName>
    </submittedName>
</protein>
<evidence type="ECO:0000313" key="2">
    <source>
        <dbReference type="Proteomes" id="UP000031890"/>
    </source>
</evidence>
<dbReference type="HOGENOM" id="CLU_3308241_0_0_11"/>
<dbReference type="AlphaFoldDB" id="A0A0B6F1Q7"/>
<name>A0A0B6F1Q7_9CORY</name>
<reference evidence="1 2" key="1">
    <citation type="journal article" date="2015" name="Genome Announc.">
        <title>Complete Genome Sequence and Annotation of Corynebacterium singulare DSM 44357, Isolated from a Human Semen Specimen.</title>
        <authorList>
            <person name="Merten M."/>
            <person name="Brinkrolf K."/>
            <person name="Albersmeier A."/>
            <person name="Kutter Y."/>
            <person name="Ruckert C."/>
            <person name="Tauch A."/>
        </authorList>
    </citation>
    <scope>NUCLEOTIDE SEQUENCE [LARGE SCALE GENOMIC DNA]</scope>
    <source>
        <strain evidence="1">IBS B52218</strain>
    </source>
</reference>
<dbReference type="EMBL" id="CP010827">
    <property type="protein sequence ID" value="AJI77971.1"/>
    <property type="molecule type" value="Genomic_DNA"/>
</dbReference>
<dbReference type="Proteomes" id="UP000031890">
    <property type="component" value="Chromosome"/>
</dbReference>
<evidence type="ECO:0000313" key="1">
    <source>
        <dbReference type="EMBL" id="AJI77971.1"/>
    </source>
</evidence>